<dbReference type="EMBL" id="JBHLSV010000009">
    <property type="protein sequence ID" value="MFC0674065.1"/>
    <property type="molecule type" value="Genomic_DNA"/>
</dbReference>
<evidence type="ECO:0000256" key="6">
    <source>
        <dbReference type="ARBA" id="ARBA00023136"/>
    </source>
</evidence>
<keyword evidence="10" id="KW-1185">Reference proteome</keyword>
<accession>A0ABV6RAQ1</accession>
<comment type="subcellular location">
    <subcellularLocation>
        <location evidence="1 7">Cell membrane</location>
        <topology evidence="1 7">Multi-pass membrane protein</topology>
    </subcellularLocation>
</comment>
<evidence type="ECO:0000256" key="4">
    <source>
        <dbReference type="ARBA" id="ARBA00022692"/>
    </source>
</evidence>
<dbReference type="RefSeq" id="WP_376980002.1">
    <property type="nucleotide sequence ID" value="NZ_JBHLSV010000009.1"/>
</dbReference>
<dbReference type="Gene3D" id="1.10.3720.10">
    <property type="entry name" value="MetI-like"/>
    <property type="match status" value="1"/>
</dbReference>
<keyword evidence="4 7" id="KW-0812">Transmembrane</keyword>
<evidence type="ECO:0000256" key="7">
    <source>
        <dbReference type="RuleBase" id="RU363032"/>
    </source>
</evidence>
<feature type="transmembrane region" description="Helical" evidence="7">
    <location>
        <begin position="111"/>
        <end position="132"/>
    </location>
</feature>
<keyword evidence="5 7" id="KW-1133">Transmembrane helix</keyword>
<comment type="caution">
    <text evidence="9">The sequence shown here is derived from an EMBL/GenBank/DDBJ whole genome shotgun (WGS) entry which is preliminary data.</text>
</comment>
<feature type="transmembrane region" description="Helical" evidence="7">
    <location>
        <begin position="46"/>
        <end position="65"/>
    </location>
</feature>
<comment type="similarity">
    <text evidence="7">Belongs to the binding-protein-dependent transport system permease family.</text>
</comment>
<feature type="transmembrane region" description="Helical" evidence="7">
    <location>
        <begin position="301"/>
        <end position="322"/>
    </location>
</feature>
<evidence type="ECO:0000256" key="2">
    <source>
        <dbReference type="ARBA" id="ARBA00022448"/>
    </source>
</evidence>
<organism evidence="9 10">
    <name type="scientific">Brachybacterium hainanense</name>
    <dbReference type="NCBI Taxonomy" id="1541174"/>
    <lineage>
        <taxon>Bacteria</taxon>
        <taxon>Bacillati</taxon>
        <taxon>Actinomycetota</taxon>
        <taxon>Actinomycetes</taxon>
        <taxon>Micrococcales</taxon>
        <taxon>Dermabacteraceae</taxon>
        <taxon>Brachybacterium</taxon>
    </lineage>
</organism>
<feature type="transmembrane region" description="Helical" evidence="7">
    <location>
        <begin position="197"/>
        <end position="216"/>
    </location>
</feature>
<keyword evidence="2 7" id="KW-0813">Transport</keyword>
<proteinExistence type="inferred from homology"/>
<name>A0ABV6RAQ1_9MICO</name>
<gene>
    <name evidence="9" type="ORF">ACFFF6_08875</name>
</gene>
<dbReference type="PANTHER" id="PTHR43227:SF11">
    <property type="entry name" value="BLL4140 PROTEIN"/>
    <property type="match status" value="1"/>
</dbReference>
<dbReference type="Pfam" id="PF00528">
    <property type="entry name" value="BPD_transp_1"/>
    <property type="match status" value="1"/>
</dbReference>
<evidence type="ECO:0000256" key="3">
    <source>
        <dbReference type="ARBA" id="ARBA00022475"/>
    </source>
</evidence>
<protein>
    <submittedName>
        <fullName evidence="9">ABC transporter permease</fullName>
    </submittedName>
</protein>
<dbReference type="PANTHER" id="PTHR43227">
    <property type="entry name" value="BLL4140 PROTEIN"/>
    <property type="match status" value="1"/>
</dbReference>
<evidence type="ECO:0000256" key="5">
    <source>
        <dbReference type="ARBA" id="ARBA00022989"/>
    </source>
</evidence>
<feature type="transmembrane region" description="Helical" evidence="7">
    <location>
        <begin position="144"/>
        <end position="165"/>
    </location>
</feature>
<dbReference type="InterPro" id="IPR050809">
    <property type="entry name" value="UgpAE/MalFG_permease"/>
</dbReference>
<evidence type="ECO:0000259" key="8">
    <source>
        <dbReference type="PROSITE" id="PS50928"/>
    </source>
</evidence>
<keyword evidence="6 7" id="KW-0472">Membrane</keyword>
<evidence type="ECO:0000313" key="10">
    <source>
        <dbReference type="Proteomes" id="UP001589793"/>
    </source>
</evidence>
<evidence type="ECO:0000313" key="9">
    <source>
        <dbReference type="EMBL" id="MFC0674065.1"/>
    </source>
</evidence>
<dbReference type="SUPFAM" id="SSF161098">
    <property type="entry name" value="MetI-like"/>
    <property type="match status" value="1"/>
</dbReference>
<feature type="transmembrane region" description="Helical" evidence="7">
    <location>
        <begin position="246"/>
        <end position="267"/>
    </location>
</feature>
<sequence length="335" mass="37410">MSTDQGNFVDQLRVDDAPKKKKGAGPQISDRRTVPLSHRLKNSWQLYLLLLPAIVWVALFAYWPMYGIQIAFRDFTPVGGLTGSEFVGWKHFEKFLHSYNFWPLLRNTLVLAFYELIAGFPIPIILALALNAVRQKYFSRVVQLITYAPNFISIVVVVGILVMLLDPQTGIVPHAFELLGITPPAFLTDPGWFRHTYVWSGIWQTAGFSAIIYLAALSSVPPELHEAAKVDGASHVRRMWHIDVPAIMPIAVVLMILNVGSIMSVGFEKVLLMQNPLNLTTSQVIDTYVYEVGLKSPIPQYSYATAIGLFRSVVGLILLIAVNSLSRRITKAGLF</sequence>
<feature type="domain" description="ABC transmembrane type-1" evidence="8">
    <location>
        <begin position="105"/>
        <end position="322"/>
    </location>
</feature>
<dbReference type="InterPro" id="IPR035906">
    <property type="entry name" value="MetI-like_sf"/>
</dbReference>
<dbReference type="Proteomes" id="UP001589793">
    <property type="component" value="Unassembled WGS sequence"/>
</dbReference>
<keyword evidence="3" id="KW-1003">Cell membrane</keyword>
<dbReference type="InterPro" id="IPR000515">
    <property type="entry name" value="MetI-like"/>
</dbReference>
<dbReference type="PROSITE" id="PS50928">
    <property type="entry name" value="ABC_TM1"/>
    <property type="match status" value="1"/>
</dbReference>
<evidence type="ECO:0000256" key="1">
    <source>
        <dbReference type="ARBA" id="ARBA00004651"/>
    </source>
</evidence>
<dbReference type="CDD" id="cd06261">
    <property type="entry name" value="TM_PBP2"/>
    <property type="match status" value="1"/>
</dbReference>
<reference evidence="9 10" key="1">
    <citation type="submission" date="2024-09" db="EMBL/GenBank/DDBJ databases">
        <authorList>
            <person name="Sun Q."/>
            <person name="Mori K."/>
        </authorList>
    </citation>
    <scope>NUCLEOTIDE SEQUENCE [LARGE SCALE GENOMIC DNA]</scope>
    <source>
        <strain evidence="9 10">CICC 10874</strain>
    </source>
</reference>